<feature type="signal peptide" evidence="2">
    <location>
        <begin position="1"/>
        <end position="19"/>
    </location>
</feature>
<dbReference type="EMBL" id="AGNL01048344">
    <property type="protein sequence ID" value="EJK45669.1"/>
    <property type="molecule type" value="Genomic_DNA"/>
</dbReference>
<evidence type="ECO:0000313" key="3">
    <source>
        <dbReference type="EMBL" id="EJK45669.1"/>
    </source>
</evidence>
<evidence type="ECO:0000256" key="2">
    <source>
        <dbReference type="SAM" id="SignalP"/>
    </source>
</evidence>
<feature type="compositionally biased region" description="Basic residues" evidence="1">
    <location>
        <begin position="195"/>
        <end position="223"/>
    </location>
</feature>
<evidence type="ECO:0000256" key="1">
    <source>
        <dbReference type="SAM" id="MobiDB-lite"/>
    </source>
</evidence>
<feature type="region of interest" description="Disordered" evidence="1">
    <location>
        <begin position="319"/>
        <end position="361"/>
    </location>
</feature>
<gene>
    <name evidence="3" type="ORF">THAOC_35699</name>
</gene>
<dbReference type="OrthoDB" id="445514at2759"/>
<comment type="caution">
    <text evidence="3">The sequence shown here is derived from an EMBL/GenBank/DDBJ whole genome shotgun (WGS) entry which is preliminary data.</text>
</comment>
<organism evidence="3 4">
    <name type="scientific">Thalassiosira oceanica</name>
    <name type="common">Marine diatom</name>
    <dbReference type="NCBI Taxonomy" id="159749"/>
    <lineage>
        <taxon>Eukaryota</taxon>
        <taxon>Sar</taxon>
        <taxon>Stramenopiles</taxon>
        <taxon>Ochrophyta</taxon>
        <taxon>Bacillariophyta</taxon>
        <taxon>Coscinodiscophyceae</taxon>
        <taxon>Thalassiosirophycidae</taxon>
        <taxon>Thalassiosirales</taxon>
        <taxon>Thalassiosiraceae</taxon>
        <taxon>Thalassiosira</taxon>
    </lineage>
</organism>
<evidence type="ECO:0000313" key="4">
    <source>
        <dbReference type="Proteomes" id="UP000266841"/>
    </source>
</evidence>
<dbReference type="AlphaFoldDB" id="K0R300"/>
<feature type="compositionally biased region" description="Low complexity" evidence="1">
    <location>
        <begin position="320"/>
        <end position="330"/>
    </location>
</feature>
<dbReference type="Proteomes" id="UP000266841">
    <property type="component" value="Unassembled WGS sequence"/>
</dbReference>
<reference evidence="3 4" key="1">
    <citation type="journal article" date="2012" name="Genome Biol.">
        <title>Genome and low-iron response of an oceanic diatom adapted to chronic iron limitation.</title>
        <authorList>
            <person name="Lommer M."/>
            <person name="Specht M."/>
            <person name="Roy A.S."/>
            <person name="Kraemer L."/>
            <person name="Andreson R."/>
            <person name="Gutowska M.A."/>
            <person name="Wolf J."/>
            <person name="Bergner S.V."/>
            <person name="Schilhabel M.B."/>
            <person name="Klostermeier U.C."/>
            <person name="Beiko R.G."/>
            <person name="Rosenstiel P."/>
            <person name="Hippler M."/>
            <person name="Laroche J."/>
        </authorList>
    </citation>
    <scope>NUCLEOTIDE SEQUENCE [LARGE SCALE GENOMIC DNA]</scope>
    <source>
        <strain evidence="3 4">CCMP1005</strain>
    </source>
</reference>
<accession>K0R300</accession>
<sequence>MGHHVALQVALIITLPASSRRVSKRGPHRNRVTLTVLAGIYPRIPSAEGDCWATPRGTQPTTVARREVGPITTDWGQNSSADIFAAKKWCRQTRHRELRVTPQDDNLFERGTPNNPLAPPASTFNRPPPAFAFSQGQGHIDEDDAVYFHLTTSGKGQSSRVFEVGAVTPPRPRESRSRPDKRRPDYKKSLDAKSSRHRRTTASAKRRGRLRRQQKVSRGRRTTVKAGSAAAQAPARVALLAFYEKHNPSKLNCVDETLAKYQGKETKLFAALCKKYSVDPSQLVAIENAPYHTFSFGTTATKEWKTFNSFPVAAFPASFTSSSGRTGRSTINSLRTWSGEARAPKEDDDDDDDDDDGMDCE</sequence>
<name>K0R300_THAOC</name>
<keyword evidence="4" id="KW-1185">Reference proteome</keyword>
<protein>
    <submittedName>
        <fullName evidence="3">Uncharacterized protein</fullName>
    </submittedName>
</protein>
<feature type="region of interest" description="Disordered" evidence="1">
    <location>
        <begin position="159"/>
        <end position="229"/>
    </location>
</feature>
<feature type="compositionally biased region" description="Basic and acidic residues" evidence="1">
    <location>
        <begin position="171"/>
        <end position="194"/>
    </location>
</feature>
<proteinExistence type="predicted"/>
<feature type="chain" id="PRO_5003836044" evidence="2">
    <location>
        <begin position="20"/>
        <end position="361"/>
    </location>
</feature>
<keyword evidence="2" id="KW-0732">Signal</keyword>
<feature type="compositionally biased region" description="Acidic residues" evidence="1">
    <location>
        <begin position="346"/>
        <end position="361"/>
    </location>
</feature>